<dbReference type="SUPFAM" id="SSF52151">
    <property type="entry name" value="FabD/lysophospholipase-like"/>
    <property type="match status" value="1"/>
</dbReference>
<keyword evidence="10" id="KW-1185">Reference proteome</keyword>
<name>A0A941F4X9_9BACT</name>
<dbReference type="RefSeq" id="WP_212191491.1">
    <property type="nucleotide sequence ID" value="NZ_JAGTAR010000019.1"/>
</dbReference>
<dbReference type="SMART" id="SM00827">
    <property type="entry name" value="PKS_AT"/>
    <property type="match status" value="1"/>
</dbReference>
<organism evidence="9 10">
    <name type="scientific">Carboxylicivirga sediminis</name>
    <dbReference type="NCBI Taxonomy" id="2006564"/>
    <lineage>
        <taxon>Bacteria</taxon>
        <taxon>Pseudomonadati</taxon>
        <taxon>Bacteroidota</taxon>
        <taxon>Bacteroidia</taxon>
        <taxon>Marinilabiliales</taxon>
        <taxon>Marinilabiliaceae</taxon>
        <taxon>Carboxylicivirga</taxon>
    </lineage>
</organism>
<dbReference type="InterPro" id="IPR024925">
    <property type="entry name" value="Malonyl_CoA-ACP_transAc"/>
</dbReference>
<dbReference type="SUPFAM" id="SSF55048">
    <property type="entry name" value="Probable ACP-binding domain of malonyl-CoA ACP transacylase"/>
    <property type="match status" value="1"/>
</dbReference>
<dbReference type="Pfam" id="PF00698">
    <property type="entry name" value="Acyl_transf_1"/>
    <property type="match status" value="1"/>
</dbReference>
<accession>A0A941F4X9</accession>
<dbReference type="NCBIfam" id="TIGR00128">
    <property type="entry name" value="fabD"/>
    <property type="match status" value="1"/>
</dbReference>
<proteinExistence type="inferred from homology"/>
<dbReference type="FunFam" id="3.30.70.250:FF:000001">
    <property type="entry name" value="Malonyl CoA-acyl carrier protein transacylase"/>
    <property type="match status" value="1"/>
</dbReference>
<feature type="domain" description="Malonyl-CoA:ACP transacylase (MAT)" evidence="8">
    <location>
        <begin position="5"/>
        <end position="295"/>
    </location>
</feature>
<evidence type="ECO:0000256" key="5">
    <source>
        <dbReference type="ARBA" id="ARBA00048462"/>
    </source>
</evidence>
<protein>
    <recommendedName>
        <fullName evidence="2 6">Malonyl CoA-acyl carrier protein transacylase</fullName>
        <ecNumber evidence="1 6">2.3.1.39</ecNumber>
    </recommendedName>
</protein>
<feature type="active site" evidence="7">
    <location>
        <position position="195"/>
    </location>
</feature>
<dbReference type="Proteomes" id="UP000679220">
    <property type="component" value="Unassembled WGS sequence"/>
</dbReference>
<gene>
    <name evidence="9" type="primary">fabD</name>
    <name evidence="9" type="ORF">KDU71_12890</name>
</gene>
<dbReference type="Gene3D" id="3.30.70.250">
    <property type="entry name" value="Malonyl-CoA ACP transacylase, ACP-binding"/>
    <property type="match status" value="1"/>
</dbReference>
<dbReference type="InterPro" id="IPR050858">
    <property type="entry name" value="Mal-CoA-ACP_Trans/PKS_FabD"/>
</dbReference>
<evidence type="ECO:0000256" key="3">
    <source>
        <dbReference type="ARBA" id="ARBA00022679"/>
    </source>
</evidence>
<dbReference type="PANTHER" id="PTHR42681">
    <property type="entry name" value="MALONYL-COA-ACYL CARRIER PROTEIN TRANSACYLASE, MITOCHONDRIAL"/>
    <property type="match status" value="1"/>
</dbReference>
<evidence type="ECO:0000256" key="2">
    <source>
        <dbReference type="ARBA" id="ARBA00018953"/>
    </source>
</evidence>
<evidence type="ECO:0000259" key="8">
    <source>
        <dbReference type="SMART" id="SM00827"/>
    </source>
</evidence>
<comment type="similarity">
    <text evidence="6">Belongs to the fabD family.</text>
</comment>
<evidence type="ECO:0000256" key="7">
    <source>
        <dbReference type="PIRSR" id="PIRSR000446-1"/>
    </source>
</evidence>
<comment type="catalytic activity">
    <reaction evidence="5 6">
        <text>holo-[ACP] + malonyl-CoA = malonyl-[ACP] + CoA</text>
        <dbReference type="Rhea" id="RHEA:41792"/>
        <dbReference type="Rhea" id="RHEA-COMP:9623"/>
        <dbReference type="Rhea" id="RHEA-COMP:9685"/>
        <dbReference type="ChEBI" id="CHEBI:57287"/>
        <dbReference type="ChEBI" id="CHEBI:57384"/>
        <dbReference type="ChEBI" id="CHEBI:64479"/>
        <dbReference type="ChEBI" id="CHEBI:78449"/>
        <dbReference type="EC" id="2.3.1.39"/>
    </reaction>
</comment>
<dbReference type="InterPro" id="IPR016036">
    <property type="entry name" value="Malonyl_transacylase_ACP-bd"/>
</dbReference>
<comment type="caution">
    <text evidence="9">The sequence shown here is derived from an EMBL/GenBank/DDBJ whole genome shotgun (WGS) entry which is preliminary data.</text>
</comment>
<dbReference type="InterPro" id="IPR004410">
    <property type="entry name" value="Malonyl_CoA-ACP_transAc_FabD"/>
</dbReference>
<reference evidence="9" key="1">
    <citation type="journal article" date="2018" name="Int. J. Syst. Evol. Microbiol.">
        <title>Carboxylicivirga sediminis sp. nov., isolated from coastal sediment.</title>
        <authorList>
            <person name="Wang F.Q."/>
            <person name="Ren L.H."/>
            <person name="Zou R.J."/>
            <person name="Sun Y.Z."/>
            <person name="Liu X.J."/>
            <person name="Jiang F."/>
            <person name="Liu L.J."/>
        </authorList>
    </citation>
    <scope>NUCLEOTIDE SEQUENCE</scope>
    <source>
        <strain evidence="9">JR1</strain>
    </source>
</reference>
<dbReference type="AlphaFoldDB" id="A0A941F4X9"/>
<dbReference type="PIRSF" id="PIRSF000446">
    <property type="entry name" value="Mct"/>
    <property type="match status" value="1"/>
</dbReference>
<sequence>MKAFVFPGQGAQYVGMGKDIYENSPMAKELFEKANEILGFRITDLMFEGTDEDLKQTKVTQPAIFLHSVILAKTLGDAFTPEMTAGHSLGEFSALVAAGAMNFEDGLKLVSQRAQAMQKACEIEPSTMAAIVGLEDAIVEEVCESIEDIVVAANYNCPGQLVISGSIAGVDKACELLTEKGAKRALKLPVGGAFHSPLMEPARTELAAAIEATEFNTPVCPIYQNVNAQAVTDPATIKENLVAQLTAPVRWTQTVQNMITDGVSSFTEVGPGKVLQGLVKKVDRKMETNGFSTYQG</sequence>
<dbReference type="GO" id="GO:0005829">
    <property type="term" value="C:cytosol"/>
    <property type="evidence" value="ECO:0007669"/>
    <property type="project" value="TreeGrafter"/>
</dbReference>
<evidence type="ECO:0000313" key="9">
    <source>
        <dbReference type="EMBL" id="MBR8536462.1"/>
    </source>
</evidence>
<dbReference type="GO" id="GO:0006633">
    <property type="term" value="P:fatty acid biosynthetic process"/>
    <property type="evidence" value="ECO:0007669"/>
    <property type="project" value="TreeGrafter"/>
</dbReference>
<evidence type="ECO:0000313" key="10">
    <source>
        <dbReference type="Proteomes" id="UP000679220"/>
    </source>
</evidence>
<keyword evidence="4 6" id="KW-0012">Acyltransferase</keyword>
<dbReference type="EMBL" id="JAGTAR010000019">
    <property type="protein sequence ID" value="MBR8536462.1"/>
    <property type="molecule type" value="Genomic_DNA"/>
</dbReference>
<dbReference type="PANTHER" id="PTHR42681:SF1">
    <property type="entry name" value="MALONYL-COA-ACYL CARRIER PROTEIN TRANSACYLASE, MITOCHONDRIAL"/>
    <property type="match status" value="1"/>
</dbReference>
<keyword evidence="3 6" id="KW-0808">Transferase</keyword>
<dbReference type="EC" id="2.3.1.39" evidence="1 6"/>
<evidence type="ECO:0000256" key="4">
    <source>
        <dbReference type="ARBA" id="ARBA00023315"/>
    </source>
</evidence>
<evidence type="ECO:0000256" key="1">
    <source>
        <dbReference type="ARBA" id="ARBA00013258"/>
    </source>
</evidence>
<feature type="active site" evidence="7">
    <location>
        <position position="88"/>
    </location>
</feature>
<dbReference type="InterPro" id="IPR001227">
    <property type="entry name" value="Ac_transferase_dom_sf"/>
</dbReference>
<reference evidence="9" key="2">
    <citation type="submission" date="2021-04" db="EMBL/GenBank/DDBJ databases">
        <authorList>
            <person name="Zhang T."/>
            <person name="Zhang Y."/>
            <person name="Lu D."/>
            <person name="Zuo D."/>
            <person name="Du Z."/>
        </authorList>
    </citation>
    <scope>NUCLEOTIDE SEQUENCE</scope>
    <source>
        <strain evidence="9">JR1</strain>
    </source>
</reference>
<dbReference type="InterPro" id="IPR014043">
    <property type="entry name" value="Acyl_transferase_dom"/>
</dbReference>
<dbReference type="Gene3D" id="3.40.366.10">
    <property type="entry name" value="Malonyl-Coenzyme A Acyl Carrier Protein, domain 2"/>
    <property type="match status" value="1"/>
</dbReference>
<dbReference type="InterPro" id="IPR016035">
    <property type="entry name" value="Acyl_Trfase/lysoPLipase"/>
</dbReference>
<evidence type="ECO:0000256" key="6">
    <source>
        <dbReference type="PIRNR" id="PIRNR000446"/>
    </source>
</evidence>
<dbReference type="GO" id="GO:0004314">
    <property type="term" value="F:[acyl-carrier-protein] S-malonyltransferase activity"/>
    <property type="evidence" value="ECO:0007669"/>
    <property type="project" value="UniProtKB-EC"/>
</dbReference>